<evidence type="ECO:0000256" key="5">
    <source>
        <dbReference type="ARBA" id="ARBA00022764"/>
    </source>
</evidence>
<evidence type="ECO:0000256" key="1">
    <source>
        <dbReference type="ARBA" id="ARBA00004418"/>
    </source>
</evidence>
<dbReference type="GO" id="GO:0030288">
    <property type="term" value="C:outer membrane-bounded periplasmic space"/>
    <property type="evidence" value="ECO:0007669"/>
    <property type="project" value="InterPro"/>
</dbReference>
<proteinExistence type="inferred from homology"/>
<keyword evidence="5" id="KW-0574">Periplasm</keyword>
<dbReference type="SUPFAM" id="SSF53850">
    <property type="entry name" value="Periplasmic binding protein-like II"/>
    <property type="match status" value="1"/>
</dbReference>
<dbReference type="GO" id="GO:0055085">
    <property type="term" value="P:transmembrane transport"/>
    <property type="evidence" value="ECO:0007669"/>
    <property type="project" value="InterPro"/>
</dbReference>
<dbReference type="Gene3D" id="3.40.190.170">
    <property type="entry name" value="Bacterial extracellular solute-binding protein, family 7"/>
    <property type="match status" value="1"/>
</dbReference>
<evidence type="ECO:0000256" key="6">
    <source>
        <dbReference type="SAM" id="SignalP"/>
    </source>
</evidence>
<name>A0A126UWM9_9RHOB</name>
<accession>A0A126UWM9</accession>
<evidence type="ECO:0000313" key="7">
    <source>
        <dbReference type="EMBL" id="AML50434.1"/>
    </source>
</evidence>
<feature type="chain" id="PRO_5007443501" description="ABC transporter substrate-binding protein" evidence="6">
    <location>
        <begin position="23"/>
        <end position="338"/>
    </location>
</feature>
<dbReference type="Proteomes" id="UP000070371">
    <property type="component" value="Chromosome"/>
</dbReference>
<dbReference type="AlphaFoldDB" id="A0A126UWM9"/>
<dbReference type="NCBIfam" id="TIGR00787">
    <property type="entry name" value="dctP"/>
    <property type="match status" value="1"/>
</dbReference>
<dbReference type="NCBIfam" id="NF037995">
    <property type="entry name" value="TRAP_S1"/>
    <property type="match status" value="1"/>
</dbReference>
<evidence type="ECO:0000256" key="3">
    <source>
        <dbReference type="ARBA" id="ARBA00022448"/>
    </source>
</evidence>
<dbReference type="InterPro" id="IPR038404">
    <property type="entry name" value="TRAP_DctP_sf"/>
</dbReference>
<dbReference type="PANTHER" id="PTHR33376">
    <property type="match status" value="1"/>
</dbReference>
<feature type="signal peptide" evidence="6">
    <location>
        <begin position="1"/>
        <end position="22"/>
    </location>
</feature>
<evidence type="ECO:0000256" key="4">
    <source>
        <dbReference type="ARBA" id="ARBA00022729"/>
    </source>
</evidence>
<dbReference type="InterPro" id="IPR004682">
    <property type="entry name" value="TRAP_DctP"/>
</dbReference>
<dbReference type="EMBL" id="CP014327">
    <property type="protein sequence ID" value="AML50434.1"/>
    <property type="molecule type" value="Genomic_DNA"/>
</dbReference>
<dbReference type="Pfam" id="PF03480">
    <property type="entry name" value="DctP"/>
    <property type="match status" value="1"/>
</dbReference>
<comment type="similarity">
    <text evidence="2">Belongs to the bacterial solute-binding protein 7 family.</text>
</comment>
<dbReference type="KEGG" id="hat:RC74_03375"/>
<organism evidence="7 8">
    <name type="scientific">Falsihalocynthiibacter arcticus</name>
    <dbReference type="NCBI Taxonomy" id="1579316"/>
    <lineage>
        <taxon>Bacteria</taxon>
        <taxon>Pseudomonadati</taxon>
        <taxon>Pseudomonadota</taxon>
        <taxon>Alphaproteobacteria</taxon>
        <taxon>Rhodobacterales</taxon>
        <taxon>Roseobacteraceae</taxon>
        <taxon>Falsihalocynthiibacter</taxon>
    </lineage>
</organism>
<dbReference type="PANTHER" id="PTHR33376:SF7">
    <property type="entry name" value="C4-DICARBOXYLATE-BINDING PROTEIN DCTB"/>
    <property type="match status" value="1"/>
</dbReference>
<dbReference type="PIRSF" id="PIRSF006470">
    <property type="entry name" value="DctB"/>
    <property type="match status" value="1"/>
</dbReference>
<sequence length="338" mass="36712">MKNYIQKARHHAVFGLSASVVASVTVVGAANAETIKFSYPVSQESPMGRTVDYFGELIAEKTDGSVDLRGFPSAQLGNEIQSISSVQGGIVEMAVTTTAGLASVVPEFNMFNLPFMFDSYEQLDAVSRGPTAEKILAKLEPSQMVGLCYWDYGFRNITNNKRPVTKLEDVNGLRVRTIQNSVYLDSLSALGINPTPLPFPETFTALETGAIDGNEIANDVTRSASFFEVQDYLTETQHFTTLSVVYASKGFWDKLDGGEQSAIRAACAEASVFNRDIINAGGAETLSVLEENGMQIDRISADDLQEFRDAVQPVVDQVSSGLDQEIVKEFNADKAATK</sequence>
<protein>
    <recommendedName>
        <fullName evidence="9">ABC transporter substrate-binding protein</fullName>
    </recommendedName>
</protein>
<gene>
    <name evidence="7" type="ORF">RC74_03375</name>
</gene>
<comment type="subcellular location">
    <subcellularLocation>
        <location evidence="1">Periplasm</location>
    </subcellularLocation>
</comment>
<keyword evidence="3" id="KW-0813">Transport</keyword>
<dbReference type="InterPro" id="IPR018389">
    <property type="entry name" value="DctP_fam"/>
</dbReference>
<evidence type="ECO:0000256" key="2">
    <source>
        <dbReference type="ARBA" id="ARBA00009023"/>
    </source>
</evidence>
<evidence type="ECO:0008006" key="9">
    <source>
        <dbReference type="Google" id="ProtNLM"/>
    </source>
</evidence>
<evidence type="ECO:0000313" key="8">
    <source>
        <dbReference type="Proteomes" id="UP000070371"/>
    </source>
</evidence>
<dbReference type="STRING" id="1579316.RC74_03375"/>
<keyword evidence="8" id="KW-1185">Reference proteome</keyword>
<keyword evidence="4 6" id="KW-0732">Signal</keyword>
<dbReference type="RefSeq" id="WP_052274912.1">
    <property type="nucleotide sequence ID" value="NZ_CP014327.1"/>
</dbReference>
<reference evidence="7 8" key="1">
    <citation type="submission" date="2016-02" db="EMBL/GenBank/DDBJ databases">
        <title>Complete genome sequence of Halocynthiibacter arcticus PAMC 20958t from arctic marine sediment.</title>
        <authorList>
            <person name="Lee Y.M."/>
            <person name="Baek K."/>
            <person name="Lee H.K."/>
            <person name="Shin S.C."/>
        </authorList>
    </citation>
    <scope>NUCLEOTIDE SEQUENCE [LARGE SCALE GENOMIC DNA]</scope>
    <source>
        <strain evidence="7">PAMC 20958</strain>
    </source>
</reference>